<dbReference type="AlphaFoldDB" id="A0A8H3ZRS5"/>
<dbReference type="EMBL" id="WOWK01000073">
    <property type="protein sequence ID" value="KAF0321310.1"/>
    <property type="molecule type" value="Genomic_DNA"/>
</dbReference>
<keyword evidence="1" id="KW-1133">Transmembrane helix</keyword>
<feature type="transmembrane region" description="Helical" evidence="1">
    <location>
        <begin position="74"/>
        <end position="93"/>
    </location>
</feature>
<evidence type="ECO:0000313" key="2">
    <source>
        <dbReference type="EMBL" id="KAF0321310.1"/>
    </source>
</evidence>
<sequence length="94" mass="10819">MTSTILPTLKRWVTALAETYFWLFALYLTMWFTMAFGKILVWLILLILGYRDGQGPVCGSPAWLLDIYFPEEEIVAGVRFGVFLFFVACWVGIL</sequence>
<reference evidence="2 3" key="1">
    <citation type="submission" date="2019-12" db="EMBL/GenBank/DDBJ databases">
        <title>A genome sequence resource for the geographically widespread anthracnose pathogen Colletotrichum asianum.</title>
        <authorList>
            <person name="Meng Y."/>
        </authorList>
    </citation>
    <scope>NUCLEOTIDE SEQUENCE [LARGE SCALE GENOMIC DNA]</scope>
    <source>
        <strain evidence="2 3">ICMP 18580</strain>
    </source>
</reference>
<comment type="caution">
    <text evidence="2">The sequence shown here is derived from an EMBL/GenBank/DDBJ whole genome shotgun (WGS) entry which is preliminary data.</text>
</comment>
<evidence type="ECO:0000256" key="1">
    <source>
        <dbReference type="SAM" id="Phobius"/>
    </source>
</evidence>
<name>A0A8H3ZRS5_9PEZI</name>
<proteinExistence type="predicted"/>
<dbReference type="OrthoDB" id="4791951at2759"/>
<accession>A0A8H3ZRS5</accession>
<evidence type="ECO:0000313" key="3">
    <source>
        <dbReference type="Proteomes" id="UP000434172"/>
    </source>
</evidence>
<organism evidence="2 3">
    <name type="scientific">Colletotrichum asianum</name>
    <dbReference type="NCBI Taxonomy" id="702518"/>
    <lineage>
        <taxon>Eukaryota</taxon>
        <taxon>Fungi</taxon>
        <taxon>Dikarya</taxon>
        <taxon>Ascomycota</taxon>
        <taxon>Pezizomycotina</taxon>
        <taxon>Sordariomycetes</taxon>
        <taxon>Hypocreomycetidae</taxon>
        <taxon>Glomerellales</taxon>
        <taxon>Glomerellaceae</taxon>
        <taxon>Colletotrichum</taxon>
        <taxon>Colletotrichum gloeosporioides species complex</taxon>
    </lineage>
</organism>
<protein>
    <submittedName>
        <fullName evidence="2">Uncharacterized protein</fullName>
    </submittedName>
</protein>
<dbReference type="Proteomes" id="UP000434172">
    <property type="component" value="Unassembled WGS sequence"/>
</dbReference>
<keyword evidence="1" id="KW-0472">Membrane</keyword>
<feature type="transmembrane region" description="Helical" evidence="1">
    <location>
        <begin position="20"/>
        <end position="48"/>
    </location>
</feature>
<keyword evidence="3" id="KW-1185">Reference proteome</keyword>
<keyword evidence="1" id="KW-0812">Transmembrane</keyword>
<gene>
    <name evidence="2" type="ORF">GQ607_011513</name>
</gene>